<dbReference type="Proteomes" id="UP001163603">
    <property type="component" value="Chromosome 4"/>
</dbReference>
<protein>
    <submittedName>
        <fullName evidence="1">Uncharacterized protein</fullName>
    </submittedName>
</protein>
<organism evidence="1 2">
    <name type="scientific">Pistacia integerrima</name>
    <dbReference type="NCBI Taxonomy" id="434235"/>
    <lineage>
        <taxon>Eukaryota</taxon>
        <taxon>Viridiplantae</taxon>
        <taxon>Streptophyta</taxon>
        <taxon>Embryophyta</taxon>
        <taxon>Tracheophyta</taxon>
        <taxon>Spermatophyta</taxon>
        <taxon>Magnoliopsida</taxon>
        <taxon>eudicotyledons</taxon>
        <taxon>Gunneridae</taxon>
        <taxon>Pentapetalae</taxon>
        <taxon>rosids</taxon>
        <taxon>malvids</taxon>
        <taxon>Sapindales</taxon>
        <taxon>Anacardiaceae</taxon>
        <taxon>Pistacia</taxon>
    </lineage>
</organism>
<evidence type="ECO:0000313" key="1">
    <source>
        <dbReference type="EMBL" id="KAJ0043138.1"/>
    </source>
</evidence>
<name>A0ACC0YWY0_9ROSI</name>
<sequence>MGLVTFTAAGGGFILIGVWESLSSLNPSETQLSDPSKSRLSDTNKERKDLYSSSLSFVIVCFFSFLFVLNSLVSVFNAVNFRDRVGSALQLQVLAIASLFFLYSVLGLLRNFRSSFSLPSSVLDLVLLFAFVEEFLLYYLQRKDTIGIENRYFDLLLVPILVCVISTVLELRSTSSRSNFARLGRGVGLVLQGMWFLQMGLSFYTNLLAHGCSLHEKSRGNYTIRCKSHADYHRARAIATLQFNCHLALLVALVVGFYSMMAKRNGIRGGGDFLKYRPLGAEMQPMETVSNFTLDSDEDEIIEEENIAKPKVEVGVKGLENGHGSHD</sequence>
<proteinExistence type="predicted"/>
<keyword evidence="2" id="KW-1185">Reference proteome</keyword>
<comment type="caution">
    <text evidence="1">The sequence shown here is derived from an EMBL/GenBank/DDBJ whole genome shotgun (WGS) entry which is preliminary data.</text>
</comment>
<dbReference type="EMBL" id="CM047739">
    <property type="protein sequence ID" value="KAJ0043138.1"/>
    <property type="molecule type" value="Genomic_DNA"/>
</dbReference>
<accession>A0ACC0YWY0</accession>
<reference evidence="2" key="1">
    <citation type="journal article" date="2023" name="G3 (Bethesda)">
        <title>Genome assembly and association tests identify interacting loci associated with vigor, precocity, and sex in interspecific pistachio rootstocks.</title>
        <authorList>
            <person name="Palmer W."/>
            <person name="Jacygrad E."/>
            <person name="Sagayaradj S."/>
            <person name="Cavanaugh K."/>
            <person name="Han R."/>
            <person name="Bertier L."/>
            <person name="Beede B."/>
            <person name="Kafkas S."/>
            <person name="Golino D."/>
            <person name="Preece J."/>
            <person name="Michelmore R."/>
        </authorList>
    </citation>
    <scope>NUCLEOTIDE SEQUENCE [LARGE SCALE GENOMIC DNA]</scope>
</reference>
<gene>
    <name evidence="1" type="ORF">Pint_19412</name>
</gene>
<evidence type="ECO:0000313" key="2">
    <source>
        <dbReference type="Proteomes" id="UP001163603"/>
    </source>
</evidence>